<evidence type="ECO:0000256" key="1">
    <source>
        <dbReference type="SAM" id="Phobius"/>
    </source>
</evidence>
<dbReference type="EMBL" id="SLUL01000004">
    <property type="protein sequence ID" value="TCL51162.1"/>
    <property type="molecule type" value="Genomic_DNA"/>
</dbReference>
<feature type="transmembrane region" description="Helical" evidence="1">
    <location>
        <begin position="147"/>
        <end position="167"/>
    </location>
</feature>
<dbReference type="Proteomes" id="UP000295658">
    <property type="component" value="Unassembled WGS sequence"/>
</dbReference>
<organism evidence="2 3">
    <name type="scientific">Thermolongibacillus altinsuensis</name>
    <dbReference type="NCBI Taxonomy" id="575256"/>
    <lineage>
        <taxon>Bacteria</taxon>
        <taxon>Bacillati</taxon>
        <taxon>Bacillota</taxon>
        <taxon>Bacilli</taxon>
        <taxon>Bacillales</taxon>
        <taxon>Anoxybacillaceae</taxon>
        <taxon>Thermolongibacillus</taxon>
    </lineage>
</organism>
<dbReference type="RefSeq" id="WP_132947912.1">
    <property type="nucleotide sequence ID" value="NZ_BSVG01000004.1"/>
</dbReference>
<accession>A0A4R1QGQ6</accession>
<sequence>MATHDEYMLIQCQFGKMDKGRMRLGLFSKRLVISFLVCLWMLYLTEVFTIEAHVISGNGNPGLLMVMFAVFSFLFFGMELWKVLNHMNIAKRGWLFISIGSFCTLIISAVLEAAYVIDLIKQLGGSPSNVNSKIYRFSWINQYTNTFYINAYTYIIFVSSIVFICSIQKMFAKR</sequence>
<proteinExistence type="predicted"/>
<feature type="transmembrane region" description="Helical" evidence="1">
    <location>
        <begin position="62"/>
        <end position="81"/>
    </location>
</feature>
<comment type="caution">
    <text evidence="2">The sequence shown here is derived from an EMBL/GenBank/DDBJ whole genome shotgun (WGS) entry which is preliminary data.</text>
</comment>
<keyword evidence="3" id="KW-1185">Reference proteome</keyword>
<evidence type="ECO:0000313" key="2">
    <source>
        <dbReference type="EMBL" id="TCL51162.1"/>
    </source>
</evidence>
<keyword evidence="1" id="KW-0472">Membrane</keyword>
<gene>
    <name evidence="2" type="ORF">EDD69_104217</name>
</gene>
<feature type="transmembrane region" description="Helical" evidence="1">
    <location>
        <begin position="31"/>
        <end position="50"/>
    </location>
</feature>
<dbReference type="OrthoDB" id="2617300at2"/>
<evidence type="ECO:0000313" key="3">
    <source>
        <dbReference type="Proteomes" id="UP000295658"/>
    </source>
</evidence>
<protein>
    <submittedName>
        <fullName evidence="2">Uncharacterized protein</fullName>
    </submittedName>
</protein>
<reference evidence="2 3" key="1">
    <citation type="submission" date="2019-03" db="EMBL/GenBank/DDBJ databases">
        <title>Genomic Encyclopedia of Type Strains, Phase IV (KMG-IV): sequencing the most valuable type-strain genomes for metagenomic binning, comparative biology and taxonomic classification.</title>
        <authorList>
            <person name="Goeker M."/>
        </authorList>
    </citation>
    <scope>NUCLEOTIDE SEQUENCE [LARGE SCALE GENOMIC DNA]</scope>
    <source>
        <strain evidence="2 3">DSM 24979</strain>
    </source>
</reference>
<feature type="transmembrane region" description="Helical" evidence="1">
    <location>
        <begin position="93"/>
        <end position="117"/>
    </location>
</feature>
<keyword evidence="1" id="KW-1133">Transmembrane helix</keyword>
<dbReference type="AlphaFoldDB" id="A0A4R1QGQ6"/>
<name>A0A4R1QGQ6_9BACL</name>
<keyword evidence="1" id="KW-0812">Transmembrane</keyword>